<dbReference type="SUPFAM" id="SSF47413">
    <property type="entry name" value="lambda repressor-like DNA-binding domains"/>
    <property type="match status" value="1"/>
</dbReference>
<gene>
    <name evidence="2" type="ORF">GCM10023226_16610</name>
</gene>
<dbReference type="InterPro" id="IPR010982">
    <property type="entry name" value="Lambda_DNA-bd_dom_sf"/>
</dbReference>
<dbReference type="CDD" id="cd00093">
    <property type="entry name" value="HTH_XRE"/>
    <property type="match status" value="1"/>
</dbReference>
<proteinExistence type="predicted"/>
<dbReference type="EMBL" id="BAABIM010000002">
    <property type="protein sequence ID" value="GAA4680092.1"/>
    <property type="molecule type" value="Genomic_DNA"/>
</dbReference>
<dbReference type="Proteomes" id="UP001500621">
    <property type="component" value="Unassembled WGS sequence"/>
</dbReference>
<accession>A0ABP8W353</accession>
<keyword evidence="3" id="KW-1185">Reference proteome</keyword>
<dbReference type="Gene3D" id="1.10.260.40">
    <property type="entry name" value="lambda repressor-like DNA-binding domains"/>
    <property type="match status" value="1"/>
</dbReference>
<evidence type="ECO:0000313" key="2">
    <source>
        <dbReference type="EMBL" id="GAA4680092.1"/>
    </source>
</evidence>
<dbReference type="PROSITE" id="PS50943">
    <property type="entry name" value="HTH_CROC1"/>
    <property type="match status" value="1"/>
</dbReference>
<dbReference type="Pfam" id="PF01381">
    <property type="entry name" value="HTH_3"/>
    <property type="match status" value="1"/>
</dbReference>
<sequence length="84" mass="8688">MSEHTTLGVAMVVARPGAVDRAIDGARQSIRSLEELTGVSRSTISNVAAKPGYGIAKDKAVKIADALGVPVGEVFMHRDGAELA</sequence>
<dbReference type="RefSeq" id="WP_345264642.1">
    <property type="nucleotide sequence ID" value="NZ_BAABIM010000002.1"/>
</dbReference>
<feature type="domain" description="HTH cro/C1-type" evidence="1">
    <location>
        <begin position="29"/>
        <end position="74"/>
    </location>
</feature>
<comment type="caution">
    <text evidence="2">The sequence shown here is derived from an EMBL/GenBank/DDBJ whole genome shotgun (WGS) entry which is preliminary data.</text>
</comment>
<evidence type="ECO:0000313" key="3">
    <source>
        <dbReference type="Proteomes" id="UP001500621"/>
    </source>
</evidence>
<evidence type="ECO:0000259" key="1">
    <source>
        <dbReference type="PROSITE" id="PS50943"/>
    </source>
</evidence>
<organism evidence="2 3">
    <name type="scientific">Nocardioides nanhaiensis</name>
    <dbReference type="NCBI Taxonomy" id="1476871"/>
    <lineage>
        <taxon>Bacteria</taxon>
        <taxon>Bacillati</taxon>
        <taxon>Actinomycetota</taxon>
        <taxon>Actinomycetes</taxon>
        <taxon>Propionibacteriales</taxon>
        <taxon>Nocardioidaceae</taxon>
        <taxon>Nocardioides</taxon>
    </lineage>
</organism>
<name>A0ABP8W353_9ACTN</name>
<reference evidence="3" key="1">
    <citation type="journal article" date="2019" name="Int. J. Syst. Evol. Microbiol.">
        <title>The Global Catalogue of Microorganisms (GCM) 10K type strain sequencing project: providing services to taxonomists for standard genome sequencing and annotation.</title>
        <authorList>
            <consortium name="The Broad Institute Genomics Platform"/>
            <consortium name="The Broad Institute Genome Sequencing Center for Infectious Disease"/>
            <person name="Wu L."/>
            <person name="Ma J."/>
        </authorList>
    </citation>
    <scope>NUCLEOTIDE SEQUENCE [LARGE SCALE GENOMIC DNA]</scope>
    <source>
        <strain evidence="3">JCM 18127</strain>
    </source>
</reference>
<dbReference type="InterPro" id="IPR001387">
    <property type="entry name" value="Cro/C1-type_HTH"/>
</dbReference>
<protein>
    <recommendedName>
        <fullName evidence="1">HTH cro/C1-type domain-containing protein</fullName>
    </recommendedName>
</protein>